<proteinExistence type="predicted"/>
<evidence type="ECO:0000313" key="1">
    <source>
        <dbReference type="EnsemblProtists" id="HpaP808606"/>
    </source>
</evidence>
<dbReference type="AlphaFoldDB" id="M4BQB7"/>
<organism evidence="1 2">
    <name type="scientific">Hyaloperonospora arabidopsidis (strain Emoy2)</name>
    <name type="common">Downy mildew agent</name>
    <name type="synonym">Peronospora arabidopsidis</name>
    <dbReference type="NCBI Taxonomy" id="559515"/>
    <lineage>
        <taxon>Eukaryota</taxon>
        <taxon>Sar</taxon>
        <taxon>Stramenopiles</taxon>
        <taxon>Oomycota</taxon>
        <taxon>Peronosporomycetes</taxon>
        <taxon>Peronosporales</taxon>
        <taxon>Peronosporaceae</taxon>
        <taxon>Hyaloperonospora</taxon>
    </lineage>
</organism>
<dbReference type="eggNOG" id="ENOG502RGZ6">
    <property type="taxonomic scope" value="Eukaryota"/>
</dbReference>
<accession>M4BQB7</accession>
<evidence type="ECO:0000313" key="2">
    <source>
        <dbReference type="Proteomes" id="UP000011713"/>
    </source>
</evidence>
<dbReference type="HOGENOM" id="CLU_1206786_0_0_1"/>
<reference evidence="2" key="1">
    <citation type="journal article" date="2010" name="Science">
        <title>Signatures of adaptation to obligate biotrophy in the Hyaloperonospora arabidopsidis genome.</title>
        <authorList>
            <person name="Baxter L."/>
            <person name="Tripathy S."/>
            <person name="Ishaque N."/>
            <person name="Boot N."/>
            <person name="Cabral A."/>
            <person name="Kemen E."/>
            <person name="Thines M."/>
            <person name="Ah-Fong A."/>
            <person name="Anderson R."/>
            <person name="Badejoko W."/>
            <person name="Bittner-Eddy P."/>
            <person name="Boore J.L."/>
            <person name="Chibucos M.C."/>
            <person name="Coates M."/>
            <person name="Dehal P."/>
            <person name="Delehaunty K."/>
            <person name="Dong S."/>
            <person name="Downton P."/>
            <person name="Dumas B."/>
            <person name="Fabro G."/>
            <person name="Fronick C."/>
            <person name="Fuerstenberg S.I."/>
            <person name="Fulton L."/>
            <person name="Gaulin E."/>
            <person name="Govers F."/>
            <person name="Hughes L."/>
            <person name="Humphray S."/>
            <person name="Jiang R.H."/>
            <person name="Judelson H."/>
            <person name="Kamoun S."/>
            <person name="Kyung K."/>
            <person name="Meijer H."/>
            <person name="Minx P."/>
            <person name="Morris P."/>
            <person name="Nelson J."/>
            <person name="Phuntumart V."/>
            <person name="Qutob D."/>
            <person name="Rehmany A."/>
            <person name="Rougon-Cardoso A."/>
            <person name="Ryden P."/>
            <person name="Torto-Alalibo T."/>
            <person name="Studholme D."/>
            <person name="Wang Y."/>
            <person name="Win J."/>
            <person name="Wood J."/>
            <person name="Clifton S.W."/>
            <person name="Rogers J."/>
            <person name="Van den Ackerveken G."/>
            <person name="Jones J.D."/>
            <person name="McDowell J.M."/>
            <person name="Beynon J."/>
            <person name="Tyler B.M."/>
        </authorList>
    </citation>
    <scope>NUCLEOTIDE SEQUENCE [LARGE SCALE GENOMIC DNA]</scope>
    <source>
        <strain evidence="2">Emoy2</strain>
    </source>
</reference>
<dbReference type="EnsemblProtists" id="HpaT808606">
    <property type="protein sequence ID" value="HpaP808606"/>
    <property type="gene ID" value="HpaG808606"/>
</dbReference>
<dbReference type="VEuPathDB" id="FungiDB:HpaG808606"/>
<dbReference type="InParanoid" id="M4BQB7"/>
<reference evidence="1" key="2">
    <citation type="submission" date="2015-06" db="UniProtKB">
        <authorList>
            <consortium name="EnsemblProtists"/>
        </authorList>
    </citation>
    <scope>IDENTIFICATION</scope>
    <source>
        <strain evidence="1">Emoy2</strain>
    </source>
</reference>
<evidence type="ECO:0008006" key="3">
    <source>
        <dbReference type="Google" id="ProtNLM"/>
    </source>
</evidence>
<dbReference type="Proteomes" id="UP000011713">
    <property type="component" value="Unassembled WGS sequence"/>
</dbReference>
<name>M4BQB7_HYAAE</name>
<protein>
    <recommendedName>
        <fullName evidence="3">RxLR effector candidate protein</fullName>
    </recommendedName>
</protein>
<sequence>MIKSASPLAWPRLIERDWDIPLDYKRIVYEYAPTYERKGLHSMESLTTTYGDIKVAETIIALKTAKSKVIQDFATGMQRKHFWLWMKNMLKSDGLFELLKLNERFPKEDVQTSPSARLASLFDDPTFASWKAYVYRFNKVDPMRTMVKTLNKYYGDDELVKRLSKVEDVEDSKVVTTKLGKVQELLNRMNRKENPEEYAAWEFERDVYVLTSSCSKTRNLRHATTTKFVT</sequence>
<dbReference type="EMBL" id="JH598563">
    <property type="status" value="NOT_ANNOTATED_CDS"/>
    <property type="molecule type" value="Genomic_DNA"/>
</dbReference>
<keyword evidence="2" id="KW-1185">Reference proteome</keyword>